<keyword evidence="3" id="KW-0547">Nucleotide-binding</keyword>
<proteinExistence type="predicted"/>
<dbReference type="EMBL" id="JBHSPX010000008">
    <property type="protein sequence ID" value="MFC6066455.1"/>
    <property type="molecule type" value="Genomic_DNA"/>
</dbReference>
<keyword evidence="3" id="KW-0067">ATP-binding</keyword>
<dbReference type="InterPro" id="IPR011990">
    <property type="entry name" value="TPR-like_helical_dom_sf"/>
</dbReference>
<dbReference type="Gene3D" id="3.40.50.300">
    <property type="entry name" value="P-loop containing nucleotide triphosphate hydrolases"/>
    <property type="match status" value="1"/>
</dbReference>
<keyword evidence="4" id="KW-1185">Reference proteome</keyword>
<comment type="caution">
    <text evidence="3">The sequence shown here is derived from an EMBL/GenBank/DDBJ whole genome shotgun (WGS) entry which is preliminary data.</text>
</comment>
<evidence type="ECO:0000313" key="4">
    <source>
        <dbReference type="Proteomes" id="UP001596139"/>
    </source>
</evidence>
<dbReference type="SUPFAM" id="SSF52540">
    <property type="entry name" value="P-loop containing nucleoside triphosphate hydrolases"/>
    <property type="match status" value="1"/>
</dbReference>
<protein>
    <submittedName>
        <fullName evidence="3">ATP-binding protein</fullName>
    </submittedName>
</protein>
<sequence length="721" mass="77031">MTGRRRAGNLPAEARELVGRRAELAQVRRLCEETRLVTLTGVGGVGKTRLALRAAYEAQPSFRDGVWWVELSALRSSVLLTHTLAEALPLADRSTRPVIDVLADYLADRELLLILDTCEHLADACAMVTEILLRAAPGLRILATSRRLLGVVGEQVLTVEPLPVPEAATRATGEADAVVLLAARAAETVPGFTVTDANRAVVVGLCRRLEGLPLALELAAARLREWPLAELAERLADRFAALGEAGETDEVGEGAESARSPRPRSSGAAPPWHQALRTAIGWSHELCSPSARLLWARLSVFAGSFDTEAVSAVCGDAQLPAEQIPGLLQALVDTSILVWQPTGCGDRYRMLDTIREFGAGWLRRLGEEDALADRQRQYYLTLARRADNAWMGPEQLMWNDRMAAEHANLRAVLDHCLADGDAQSALEMGGALWFLWYACGLAKEGQHYLDQALALEAGSGPVRAKALWSRGVAAFAQGDTDTSLRLARVFREAVAGEADETAPVAAAFLEGASLTVSGRQTQAAEVLDTVPGSRPASGSYDAAWGLARGARAFAHVHLGQFAEAAAVAEQVRAECAQNGETWVRAYGDYLSALALLGLGQAEEAAIHARTALNGKQRLHDSLGIAITLDLLASASVASGRAEHAARLLGVSQQVWRTVGTPQMGSPELIAARNACEEQARRLIGDDAYRTAFRTGYDAVPGTGMAYALHPPETAPPHAAVD</sequence>
<evidence type="ECO:0000313" key="3">
    <source>
        <dbReference type="EMBL" id="MFC6066455.1"/>
    </source>
</evidence>
<reference evidence="4" key="1">
    <citation type="journal article" date="2019" name="Int. J. Syst. Evol. Microbiol.">
        <title>The Global Catalogue of Microorganisms (GCM) 10K type strain sequencing project: providing services to taxonomists for standard genome sequencing and annotation.</title>
        <authorList>
            <consortium name="The Broad Institute Genomics Platform"/>
            <consortium name="The Broad Institute Genome Sequencing Center for Infectious Disease"/>
            <person name="Wu L."/>
            <person name="Ma J."/>
        </authorList>
    </citation>
    <scope>NUCLEOTIDE SEQUENCE [LARGE SCALE GENOMIC DNA]</scope>
    <source>
        <strain evidence="4">CGMCC 1.15180</strain>
    </source>
</reference>
<feature type="domain" description="NB-ARC" evidence="2">
    <location>
        <begin position="32"/>
        <end position="146"/>
    </location>
</feature>
<dbReference type="PANTHER" id="PTHR47691:SF3">
    <property type="entry name" value="HTH-TYPE TRANSCRIPTIONAL REGULATOR RV0890C-RELATED"/>
    <property type="match status" value="1"/>
</dbReference>
<dbReference type="InterPro" id="IPR027417">
    <property type="entry name" value="P-loop_NTPase"/>
</dbReference>
<dbReference type="Proteomes" id="UP001596139">
    <property type="component" value="Unassembled WGS sequence"/>
</dbReference>
<dbReference type="PANTHER" id="PTHR47691">
    <property type="entry name" value="REGULATOR-RELATED"/>
    <property type="match status" value="1"/>
</dbReference>
<dbReference type="RefSeq" id="WP_063761852.1">
    <property type="nucleotide sequence ID" value="NZ_JBHSPX010000008.1"/>
</dbReference>
<dbReference type="Gene3D" id="1.25.40.10">
    <property type="entry name" value="Tetratricopeptide repeat domain"/>
    <property type="match status" value="1"/>
</dbReference>
<organism evidence="3 4">
    <name type="scientific">Streptomyces ochraceiscleroticus</name>
    <dbReference type="NCBI Taxonomy" id="47761"/>
    <lineage>
        <taxon>Bacteria</taxon>
        <taxon>Bacillati</taxon>
        <taxon>Actinomycetota</taxon>
        <taxon>Actinomycetes</taxon>
        <taxon>Kitasatosporales</taxon>
        <taxon>Streptomycetaceae</taxon>
        <taxon>Streptomyces</taxon>
    </lineage>
</organism>
<dbReference type="Pfam" id="PF00931">
    <property type="entry name" value="NB-ARC"/>
    <property type="match status" value="1"/>
</dbReference>
<feature type="compositionally biased region" description="Low complexity" evidence="1">
    <location>
        <begin position="254"/>
        <end position="270"/>
    </location>
</feature>
<evidence type="ECO:0000259" key="2">
    <source>
        <dbReference type="Pfam" id="PF00931"/>
    </source>
</evidence>
<dbReference type="GO" id="GO:0005524">
    <property type="term" value="F:ATP binding"/>
    <property type="evidence" value="ECO:0007669"/>
    <property type="project" value="UniProtKB-KW"/>
</dbReference>
<dbReference type="InterPro" id="IPR002182">
    <property type="entry name" value="NB-ARC"/>
</dbReference>
<evidence type="ECO:0000256" key="1">
    <source>
        <dbReference type="SAM" id="MobiDB-lite"/>
    </source>
</evidence>
<name>A0ABW1MSU7_9ACTN</name>
<feature type="region of interest" description="Disordered" evidence="1">
    <location>
        <begin position="246"/>
        <end position="270"/>
    </location>
</feature>
<dbReference type="PRINTS" id="PR00364">
    <property type="entry name" value="DISEASERSIST"/>
</dbReference>
<gene>
    <name evidence="3" type="ORF">ACFP4F_28465</name>
</gene>
<dbReference type="SUPFAM" id="SSF48452">
    <property type="entry name" value="TPR-like"/>
    <property type="match status" value="1"/>
</dbReference>
<accession>A0ABW1MSU7</accession>